<dbReference type="CTD" id="101642985"/>
<reference evidence="2" key="1">
    <citation type="submission" date="2025-08" db="UniProtKB">
        <authorList>
            <consortium name="RefSeq"/>
        </authorList>
    </citation>
    <scope>IDENTIFICATION</scope>
    <source>
        <tissue evidence="2">Spleen</tissue>
    </source>
</reference>
<dbReference type="RefSeq" id="XP_006867157.1">
    <property type="nucleotide sequence ID" value="XM_006867095.1"/>
</dbReference>
<evidence type="ECO:0000313" key="1">
    <source>
        <dbReference type="Proteomes" id="UP000504623"/>
    </source>
</evidence>
<dbReference type="AlphaFoldDB" id="A0A9B0TN38"/>
<name>A0A9B0TN38_CHRAS</name>
<gene>
    <name evidence="2" type="primary">LOC102816891</name>
</gene>
<dbReference type="PANTHER" id="PTHR39410:SF1">
    <property type="entry name" value="RIKEN CDNA 4930558K02 GENE"/>
    <property type="match status" value="1"/>
</dbReference>
<evidence type="ECO:0000313" key="2">
    <source>
        <dbReference type="RefSeq" id="XP_006867157.1"/>
    </source>
</evidence>
<dbReference type="GeneID" id="102816891"/>
<dbReference type="OrthoDB" id="9832160at2759"/>
<keyword evidence="1" id="KW-1185">Reference proteome</keyword>
<sequence>MTFSILGKLLDYFCRCNDSNGQVSVPKFEKIPWLSEASLTNKPLVLSIPKRSPQPSATCLISSKKDMNLPFLFQVPDALSKASREQSNSVMLRNRRLCDTCREIKMVQPRTVLIPDDLKLSLENFMNQRMMGLHPPRTETVHRRSRDDILTENIHYRLPIMGPRTAVFHDLLSDAYKTLQERQLSSLTRKEPIGKTKRR</sequence>
<protein>
    <submittedName>
        <fullName evidence="2">Uncharacterized protein C1orf105 homolog</fullName>
    </submittedName>
</protein>
<organism evidence="1 2">
    <name type="scientific">Chrysochloris asiatica</name>
    <name type="common">Cape golden mole</name>
    <dbReference type="NCBI Taxonomy" id="185453"/>
    <lineage>
        <taxon>Eukaryota</taxon>
        <taxon>Metazoa</taxon>
        <taxon>Chordata</taxon>
        <taxon>Craniata</taxon>
        <taxon>Vertebrata</taxon>
        <taxon>Euteleostomi</taxon>
        <taxon>Mammalia</taxon>
        <taxon>Eutheria</taxon>
        <taxon>Afrotheria</taxon>
        <taxon>Chrysochloridae</taxon>
        <taxon>Chrysochlorinae</taxon>
        <taxon>Chrysochloris</taxon>
    </lineage>
</organism>
<proteinExistence type="predicted"/>
<dbReference type="PANTHER" id="PTHR39410">
    <property type="entry name" value="RIKEN CDNA 4930558K02 GENE"/>
    <property type="match status" value="1"/>
</dbReference>
<dbReference type="Pfam" id="PF15081">
    <property type="entry name" value="DUF4548"/>
    <property type="match status" value="1"/>
</dbReference>
<dbReference type="InterPro" id="IPR027845">
    <property type="entry name" value="DUF4548"/>
</dbReference>
<dbReference type="Proteomes" id="UP000504623">
    <property type="component" value="Unplaced"/>
</dbReference>
<accession>A0A9B0TN38</accession>